<dbReference type="NCBIfam" id="TIGR03921">
    <property type="entry name" value="T7SS_mycosin"/>
    <property type="match status" value="1"/>
</dbReference>
<feature type="chain" id="PRO_5016028120" evidence="13">
    <location>
        <begin position="33"/>
        <end position="452"/>
    </location>
</feature>
<evidence type="ECO:0000259" key="14">
    <source>
        <dbReference type="Pfam" id="PF00082"/>
    </source>
</evidence>
<dbReference type="KEGG" id="sact:DMT42_24950"/>
<accession>A0A2U9P7T7</accession>
<dbReference type="InterPro" id="IPR023827">
    <property type="entry name" value="Peptidase_S8_Asp-AS"/>
</dbReference>
<keyword evidence="4 10" id="KW-0645">Protease</keyword>
<evidence type="ECO:0000256" key="4">
    <source>
        <dbReference type="ARBA" id="ARBA00022670"/>
    </source>
</evidence>
<feature type="transmembrane region" description="Helical" evidence="12">
    <location>
        <begin position="381"/>
        <end position="402"/>
    </location>
</feature>
<keyword evidence="16" id="KW-1185">Reference proteome</keyword>
<feature type="active site" description="Charge relay system" evidence="10">
    <location>
        <position position="264"/>
    </location>
</feature>
<dbReference type="InterPro" id="IPR050131">
    <property type="entry name" value="Peptidase_S8_subtilisin-like"/>
</dbReference>
<dbReference type="PANTHER" id="PTHR43806">
    <property type="entry name" value="PEPTIDASE S8"/>
    <property type="match status" value="1"/>
</dbReference>
<evidence type="ECO:0000256" key="5">
    <source>
        <dbReference type="ARBA" id="ARBA00022692"/>
    </source>
</evidence>
<dbReference type="GO" id="GO:0006508">
    <property type="term" value="P:proteolysis"/>
    <property type="evidence" value="ECO:0007669"/>
    <property type="project" value="UniProtKB-KW"/>
</dbReference>
<feature type="active site" description="Charge relay system" evidence="10">
    <location>
        <position position="65"/>
    </location>
</feature>
<dbReference type="GO" id="GO:0004252">
    <property type="term" value="F:serine-type endopeptidase activity"/>
    <property type="evidence" value="ECO:0007669"/>
    <property type="project" value="UniProtKB-UniRule"/>
</dbReference>
<evidence type="ECO:0000256" key="13">
    <source>
        <dbReference type="SAM" id="SignalP"/>
    </source>
</evidence>
<dbReference type="InterPro" id="IPR015500">
    <property type="entry name" value="Peptidase_S8_subtilisin-rel"/>
</dbReference>
<dbReference type="InterPro" id="IPR000209">
    <property type="entry name" value="Peptidase_S8/S53_dom"/>
</dbReference>
<evidence type="ECO:0000256" key="3">
    <source>
        <dbReference type="ARBA" id="ARBA00022475"/>
    </source>
</evidence>
<keyword evidence="7 10" id="KW-0720">Serine protease</keyword>
<organism evidence="15 16">
    <name type="scientific">Streptomyces actuosus</name>
    <dbReference type="NCBI Taxonomy" id="1885"/>
    <lineage>
        <taxon>Bacteria</taxon>
        <taxon>Bacillati</taxon>
        <taxon>Actinomycetota</taxon>
        <taxon>Actinomycetes</taxon>
        <taxon>Kitasatosporales</taxon>
        <taxon>Streptomycetaceae</taxon>
        <taxon>Streptomyces</taxon>
    </lineage>
</organism>
<dbReference type="InterPro" id="IPR036852">
    <property type="entry name" value="Peptidase_S8/S53_dom_sf"/>
</dbReference>
<feature type="region of interest" description="Disordered" evidence="11">
    <location>
        <begin position="342"/>
        <end position="377"/>
    </location>
</feature>
<keyword evidence="13" id="KW-0732">Signal</keyword>
<dbReference type="Pfam" id="PF00082">
    <property type="entry name" value="Peptidase_S8"/>
    <property type="match status" value="1"/>
</dbReference>
<feature type="domain" description="Peptidase S8/S53" evidence="14">
    <location>
        <begin position="56"/>
        <end position="313"/>
    </location>
</feature>
<evidence type="ECO:0000256" key="7">
    <source>
        <dbReference type="ARBA" id="ARBA00022825"/>
    </source>
</evidence>
<comment type="similarity">
    <text evidence="2 10">Belongs to the peptidase S8 family.</text>
</comment>
<dbReference type="GO" id="GO:0005886">
    <property type="term" value="C:plasma membrane"/>
    <property type="evidence" value="ECO:0007669"/>
    <property type="project" value="UniProtKB-SubCell"/>
</dbReference>
<evidence type="ECO:0000256" key="1">
    <source>
        <dbReference type="ARBA" id="ARBA00004162"/>
    </source>
</evidence>
<keyword evidence="8 12" id="KW-1133">Transmembrane helix</keyword>
<feature type="compositionally biased region" description="Low complexity" evidence="11">
    <location>
        <begin position="346"/>
        <end position="361"/>
    </location>
</feature>
<comment type="subcellular location">
    <subcellularLocation>
        <location evidence="1">Cell membrane</location>
        <topology evidence="1">Single-pass membrane protein</topology>
    </subcellularLocation>
</comment>
<evidence type="ECO:0000256" key="2">
    <source>
        <dbReference type="ARBA" id="ARBA00011073"/>
    </source>
</evidence>
<evidence type="ECO:0000313" key="16">
    <source>
        <dbReference type="Proteomes" id="UP000247634"/>
    </source>
</evidence>
<dbReference type="SUPFAM" id="SSF52743">
    <property type="entry name" value="Subtilisin-like"/>
    <property type="match status" value="1"/>
</dbReference>
<keyword evidence="6 10" id="KW-0378">Hydrolase</keyword>
<evidence type="ECO:0000256" key="8">
    <source>
        <dbReference type="ARBA" id="ARBA00022989"/>
    </source>
</evidence>
<dbReference type="OrthoDB" id="9798386at2"/>
<evidence type="ECO:0000256" key="9">
    <source>
        <dbReference type="ARBA" id="ARBA00023136"/>
    </source>
</evidence>
<dbReference type="EMBL" id="CP029788">
    <property type="protein sequence ID" value="AWT45211.1"/>
    <property type="molecule type" value="Genomic_DNA"/>
</dbReference>
<dbReference type="AlphaFoldDB" id="A0A2U9P7T7"/>
<keyword evidence="3" id="KW-1003">Cell membrane</keyword>
<evidence type="ECO:0000256" key="10">
    <source>
        <dbReference type="PROSITE-ProRule" id="PRU01240"/>
    </source>
</evidence>
<name>A0A2U9P7T7_STRAS</name>
<feature type="region of interest" description="Disordered" evidence="11">
    <location>
        <begin position="407"/>
        <end position="452"/>
    </location>
</feature>
<feature type="active site" description="Charge relay system" evidence="10">
    <location>
        <position position="101"/>
    </location>
</feature>
<dbReference type="PRINTS" id="PR00723">
    <property type="entry name" value="SUBTILISIN"/>
</dbReference>
<gene>
    <name evidence="15" type="primary">mycP</name>
    <name evidence="15" type="ORF">DMT42_24950</name>
</gene>
<dbReference type="Proteomes" id="UP000247634">
    <property type="component" value="Chromosome"/>
</dbReference>
<dbReference type="PROSITE" id="PS00136">
    <property type="entry name" value="SUBTILASE_ASP"/>
    <property type="match status" value="1"/>
</dbReference>
<dbReference type="PANTHER" id="PTHR43806:SF11">
    <property type="entry name" value="CEREVISIN-RELATED"/>
    <property type="match status" value="1"/>
</dbReference>
<evidence type="ECO:0000313" key="15">
    <source>
        <dbReference type="EMBL" id="AWT45211.1"/>
    </source>
</evidence>
<dbReference type="InterPro" id="IPR023834">
    <property type="entry name" value="T7SS_pept_S8A_mycosin"/>
</dbReference>
<sequence>MPTRTRHGRLRAVASALAGLLLVGGAASPAHADSTRSQQWYLDAMHAEEMWKITKGKGIKVAVIDTGVDPTNPDLSGQVLDGLDLAPASRAGDEHTDYEGHGTGMAGLIAGTGAYGGGNGSFGLAPGVKILPIRVPAETEDNMGFGRPAYLAKAIRYAADAHAQVINISMGSAVTDADLTAAVKYALDRGSLIFAAVGNEAEKGNALVYPAATPGAVGVGSVGKDLRRSSFSQYGPQVDVAAPGEEMVHACGGKTGLCKSRGTSDATALASASAALIWSKHPTWTNNQVLRVMLNTIGGPTDGAKRNDSIGYGIVRPRIALQNPGDPGPADVYPLPDLKAAEKTTSPSADASASQGAGAPAKGDDTGGTASAGKDSGNSTVWVVVGVAAAGLFAAVVAAVAISRKRRRQLPPPPPPGMPMQQAPYGGWQFTQPGPGSGAGPQSGPYDHGGRQ</sequence>
<dbReference type="RefSeq" id="WP_110630086.1">
    <property type="nucleotide sequence ID" value="NZ_CP029788.1"/>
</dbReference>
<evidence type="ECO:0000256" key="6">
    <source>
        <dbReference type="ARBA" id="ARBA00022801"/>
    </source>
</evidence>
<evidence type="ECO:0000256" key="11">
    <source>
        <dbReference type="SAM" id="MobiDB-lite"/>
    </source>
</evidence>
<feature type="signal peptide" evidence="13">
    <location>
        <begin position="1"/>
        <end position="32"/>
    </location>
</feature>
<keyword evidence="5 12" id="KW-0812">Transmembrane</keyword>
<dbReference type="Gene3D" id="3.40.50.200">
    <property type="entry name" value="Peptidase S8/S53 domain"/>
    <property type="match status" value="1"/>
</dbReference>
<protein>
    <submittedName>
        <fullName evidence="15">Type VII secretion-associated serine protease mycosin</fullName>
    </submittedName>
</protein>
<dbReference type="PROSITE" id="PS51892">
    <property type="entry name" value="SUBTILASE"/>
    <property type="match status" value="1"/>
</dbReference>
<keyword evidence="9 12" id="KW-0472">Membrane</keyword>
<reference evidence="15 16" key="1">
    <citation type="submission" date="2018-06" db="EMBL/GenBank/DDBJ databases">
        <title>The complete genome sequence of a nosiheptide producer Streptomyces actuosus ATCC 25421: deducing the ability of producing a new class III lantibiotics.</title>
        <authorList>
            <person name="Liu W."/>
            <person name="Sun F."/>
            <person name="Hu Y."/>
        </authorList>
    </citation>
    <scope>NUCLEOTIDE SEQUENCE [LARGE SCALE GENOMIC DNA]</scope>
    <source>
        <strain evidence="15 16">ATCC 25421</strain>
    </source>
</reference>
<proteinExistence type="inferred from homology"/>
<evidence type="ECO:0000256" key="12">
    <source>
        <dbReference type="SAM" id="Phobius"/>
    </source>
</evidence>